<organism evidence="2 3">
    <name type="scientific">Paenibacillus antibioticophila</name>
    <dbReference type="NCBI Taxonomy" id="1274374"/>
    <lineage>
        <taxon>Bacteria</taxon>
        <taxon>Bacillati</taxon>
        <taxon>Bacillota</taxon>
        <taxon>Bacilli</taxon>
        <taxon>Bacillales</taxon>
        <taxon>Paenibacillaceae</taxon>
        <taxon>Paenibacillus</taxon>
    </lineage>
</organism>
<dbReference type="InterPro" id="IPR029063">
    <property type="entry name" value="SAM-dependent_MTases_sf"/>
</dbReference>
<dbReference type="Gene3D" id="3.40.50.1820">
    <property type="entry name" value="alpha/beta hydrolase"/>
    <property type="match status" value="1"/>
</dbReference>
<dbReference type="SUPFAM" id="SSF53474">
    <property type="entry name" value="alpha/beta-Hydrolases"/>
    <property type="match status" value="1"/>
</dbReference>
<dbReference type="EMBL" id="BORR01000012">
    <property type="protein sequence ID" value="GIO38448.1"/>
    <property type="molecule type" value="Genomic_DNA"/>
</dbReference>
<keyword evidence="3" id="KW-1185">Reference proteome</keyword>
<evidence type="ECO:0000259" key="1">
    <source>
        <dbReference type="Pfam" id="PF12146"/>
    </source>
</evidence>
<dbReference type="Proteomes" id="UP000681162">
    <property type="component" value="Unassembled WGS sequence"/>
</dbReference>
<comment type="caution">
    <text evidence="2">The sequence shown here is derived from an EMBL/GenBank/DDBJ whole genome shotgun (WGS) entry which is preliminary data.</text>
</comment>
<dbReference type="SUPFAM" id="SSF53335">
    <property type="entry name" value="S-adenosyl-L-methionine-dependent methyltransferases"/>
    <property type="match status" value="1"/>
</dbReference>
<feature type="domain" description="Serine aminopeptidase S33" evidence="1">
    <location>
        <begin position="54"/>
        <end position="292"/>
    </location>
</feature>
<dbReference type="PANTHER" id="PTHR11614">
    <property type="entry name" value="PHOSPHOLIPASE-RELATED"/>
    <property type="match status" value="1"/>
</dbReference>
<evidence type="ECO:0000313" key="2">
    <source>
        <dbReference type="EMBL" id="GIO38448.1"/>
    </source>
</evidence>
<dbReference type="InterPro" id="IPR029058">
    <property type="entry name" value="AB_hydrolase_fold"/>
</dbReference>
<reference evidence="2 3" key="1">
    <citation type="submission" date="2021-03" db="EMBL/GenBank/DDBJ databases">
        <title>Antimicrobial resistance genes in bacteria isolated from Japanese honey, and their potential for conferring macrolide and lincosamide resistance in the American foulbrood pathogen Paenibacillus larvae.</title>
        <authorList>
            <person name="Okamoto M."/>
            <person name="Kumagai M."/>
            <person name="Kanamori H."/>
            <person name="Takamatsu D."/>
        </authorList>
    </citation>
    <scope>NUCLEOTIDE SEQUENCE [LARGE SCALE GENOMIC DNA]</scope>
    <source>
        <strain evidence="2 3">J41TS12</strain>
    </source>
</reference>
<proteinExistence type="predicted"/>
<dbReference type="InterPro" id="IPR051044">
    <property type="entry name" value="MAG_DAG_Lipase"/>
</dbReference>
<name>A0A919XXR1_9BACL</name>
<evidence type="ECO:0000313" key="3">
    <source>
        <dbReference type="Proteomes" id="UP000681162"/>
    </source>
</evidence>
<sequence length="520" mass="59202">MREVVMYTNYSVWEAIQQELPPPYRPDHTTMPEEMYVSLSDGNRIHLDVYSPQNAKVTIILLHGVGGNGRLLSFLAVPLYRCGYEVICPDLPLYGCSEYSGTVTYPTWVKDASEMTSYYVRKGKPTFLFGLSAGGMLAYQVACKNPAVRGVLATCILDQRVREITEKTSAHPYLVKLALPAVSYMRKWLPDLKIPMKWVANMKAIVNHKDLARLLMADKKSAGASISLAFLYTMLHPELDIEPAEFFTPFILLHPEKDHWTDVSLSKVFYDKLGSEKELHILKGAGHFPIEEEGLQLLVRNSISFIERHRREAERGNPWEKIKLIDYENHMKSDSVRQLQVLNAMMKEQFAQYPVKSIMILGIAGGNGLEHIDPRVINHVIGVDINSDYLDACVSRYPQLGDLLEMLCLDLREDYTLLPHANLVVANLFIEYIGCACFQQVINQVKPYYISCVIQTDTEDAFVSASPYSRVFNDLDRVHHQISAKSLIQAMEEIHYRNVSQAEVLLPDGKKLVRLDFRRL</sequence>
<dbReference type="Pfam" id="PF12146">
    <property type="entry name" value="Hydrolase_4"/>
    <property type="match status" value="1"/>
</dbReference>
<gene>
    <name evidence="2" type="ORF">J41TS12_33090</name>
</gene>
<dbReference type="Gene3D" id="3.40.50.150">
    <property type="entry name" value="Vaccinia Virus protein VP39"/>
    <property type="match status" value="1"/>
</dbReference>
<dbReference type="InterPro" id="IPR022742">
    <property type="entry name" value="Hydrolase_4"/>
</dbReference>
<dbReference type="AlphaFoldDB" id="A0A919XXR1"/>
<accession>A0A919XXR1</accession>
<protein>
    <recommendedName>
        <fullName evidence="1">Serine aminopeptidase S33 domain-containing protein</fullName>
    </recommendedName>
</protein>